<accession>A0A2N0QMU0</accession>
<gene>
    <name evidence="1" type="ORF">RhiirA1_430254</name>
</gene>
<organism evidence="1 2">
    <name type="scientific">Rhizophagus irregularis</name>
    <dbReference type="NCBI Taxonomy" id="588596"/>
    <lineage>
        <taxon>Eukaryota</taxon>
        <taxon>Fungi</taxon>
        <taxon>Fungi incertae sedis</taxon>
        <taxon>Mucoromycota</taxon>
        <taxon>Glomeromycotina</taxon>
        <taxon>Glomeromycetes</taxon>
        <taxon>Glomerales</taxon>
        <taxon>Glomeraceae</taxon>
        <taxon>Rhizophagus</taxon>
    </lineage>
</organism>
<reference evidence="1 2" key="2">
    <citation type="submission" date="2017-10" db="EMBL/GenBank/DDBJ databases">
        <title>Genome analyses suggest a sexual origin of heterokaryosis in a supposedly ancient asexual fungus.</title>
        <authorList>
            <person name="Corradi N."/>
            <person name="Sedzielewska K."/>
            <person name="Noel J."/>
            <person name="Charron P."/>
            <person name="Farinelli L."/>
            <person name="Marton T."/>
            <person name="Kruger M."/>
            <person name="Pelin A."/>
            <person name="Brachmann A."/>
            <person name="Corradi N."/>
        </authorList>
    </citation>
    <scope>NUCLEOTIDE SEQUENCE [LARGE SCALE GENOMIC DNA]</scope>
    <source>
        <strain evidence="1 2">A1</strain>
    </source>
</reference>
<dbReference type="AlphaFoldDB" id="A0A2N0QMU0"/>
<dbReference type="Proteomes" id="UP000232688">
    <property type="component" value="Unassembled WGS sequence"/>
</dbReference>
<name>A0A2N0QMU0_9GLOM</name>
<sequence>MGRKSHVKPILDIATILAERGYNVILLASGNNVLSSEYTILQKERTSKLIYKKEKRKL</sequence>
<reference evidence="1 2" key="1">
    <citation type="submission" date="2017-10" db="EMBL/GenBank/DDBJ databases">
        <title>Extensive intraspecific genome diversity in a model arbuscular mycorrhizal fungus.</title>
        <authorList>
            <person name="Chen E.C.H."/>
            <person name="Morin E."/>
            <person name="Baudet D."/>
            <person name="Noel J."/>
            <person name="Ndikumana S."/>
            <person name="Charron P."/>
            <person name="St-Onge C."/>
            <person name="Giorgi J."/>
            <person name="Grigoriev I.V."/>
            <person name="Roux C."/>
            <person name="Martin F.M."/>
            <person name="Corradi N."/>
        </authorList>
    </citation>
    <scope>NUCLEOTIDE SEQUENCE [LARGE SCALE GENOMIC DNA]</scope>
    <source>
        <strain evidence="1 2">A1</strain>
    </source>
</reference>
<evidence type="ECO:0000313" key="2">
    <source>
        <dbReference type="Proteomes" id="UP000232688"/>
    </source>
</evidence>
<evidence type="ECO:0000313" key="1">
    <source>
        <dbReference type="EMBL" id="PKC52367.1"/>
    </source>
</evidence>
<dbReference type="VEuPathDB" id="FungiDB:RhiirA1_430254"/>
<feature type="non-terminal residue" evidence="1">
    <location>
        <position position="58"/>
    </location>
</feature>
<protein>
    <submittedName>
        <fullName evidence="1">Uncharacterized protein</fullName>
    </submittedName>
</protein>
<dbReference type="EMBL" id="LLXH01005876">
    <property type="protein sequence ID" value="PKC52367.1"/>
    <property type="molecule type" value="Genomic_DNA"/>
</dbReference>
<proteinExistence type="predicted"/>
<comment type="caution">
    <text evidence="1">The sequence shown here is derived from an EMBL/GenBank/DDBJ whole genome shotgun (WGS) entry which is preliminary data.</text>
</comment>